<keyword evidence="3" id="KW-1185">Reference proteome</keyword>
<gene>
    <name evidence="2" type="ORF">CLG96_14900</name>
</gene>
<feature type="compositionally biased region" description="Polar residues" evidence="1">
    <location>
        <begin position="274"/>
        <end position="296"/>
    </location>
</feature>
<dbReference type="Proteomes" id="UP000244162">
    <property type="component" value="Unassembled WGS sequence"/>
</dbReference>
<dbReference type="Gene3D" id="2.120.10.30">
    <property type="entry name" value="TolB, C-terminal domain"/>
    <property type="match status" value="1"/>
</dbReference>
<evidence type="ECO:0000313" key="3">
    <source>
        <dbReference type="Proteomes" id="UP000244162"/>
    </source>
</evidence>
<feature type="region of interest" description="Disordered" evidence="1">
    <location>
        <begin position="318"/>
        <end position="342"/>
    </location>
</feature>
<evidence type="ECO:0000256" key="1">
    <source>
        <dbReference type="SAM" id="MobiDB-lite"/>
    </source>
</evidence>
<comment type="caution">
    <text evidence="2">The sequence shown here is derived from an EMBL/GenBank/DDBJ whole genome shotgun (WGS) entry which is preliminary data.</text>
</comment>
<name>A0A2T5FV77_9SPHN</name>
<dbReference type="AlphaFoldDB" id="A0A2T5FV77"/>
<evidence type="ECO:0000313" key="2">
    <source>
        <dbReference type="EMBL" id="PTQ08868.1"/>
    </source>
</evidence>
<feature type="non-terminal residue" evidence="2">
    <location>
        <position position="782"/>
    </location>
</feature>
<feature type="region of interest" description="Disordered" evidence="1">
    <location>
        <begin position="357"/>
        <end position="376"/>
    </location>
</feature>
<reference evidence="2 3" key="1">
    <citation type="submission" date="2017-09" db="EMBL/GenBank/DDBJ databases">
        <title>Sphingomonas panjinensis sp.nov., isolated from oil-contaminated soil.</title>
        <authorList>
            <person name="Wang L."/>
            <person name="Chen L."/>
        </authorList>
    </citation>
    <scope>NUCLEOTIDE SEQUENCE [LARGE SCALE GENOMIC DNA]</scope>
    <source>
        <strain evidence="2 3">FW-11</strain>
    </source>
</reference>
<dbReference type="InterPro" id="IPR011042">
    <property type="entry name" value="6-blade_b-propeller_TolB-like"/>
</dbReference>
<dbReference type="SUPFAM" id="SSF50952">
    <property type="entry name" value="Soluble quinoprotein glucose dehydrogenase"/>
    <property type="match status" value="1"/>
</dbReference>
<sequence>MQFGPDGRLYVAQQDGSIKIFTVKEDSSGYSVTATELITAVKTTPNHDDDGSLNTAITSRQLTGIVVAGTADHPVIYATSSDPRYGKAHDTGLDTNSTSIHRLEQNASGQWEKIDIVRGLPRSEENHGGNGLQYDATTNSLYVAIGGNTNMGAPSNNFGYLSEYAYAAAVVKVDLNAINKMAVKNDSSSGKNNPYIYDLPTLNDPTRADSSETVFGGNDGLNMAKLTADSPVQIYSPGYRNAYDLVLAQSGKLYVMDNGANKGWGGVPVIGPNGVTNQQAQNSSGQPSDTGKTTADNLHLVTGQGYYGGHANPIRANGAKAGLSDSNDSSADGTANGQLLPTSKLPVDFNEVVYTTDPRQGITNKPNGQNPALWSNGQSTNGIAEYTASNFNGEMKGDLLTVGFGGNLYWVQLNSAGNSVQAVSTRSIAGTPLDVTTVGDGKPFAGTIWIAQFAGDSIAILKPGTSSQPPSTDDDKDGLNNSIDRFALDANNGTSTVLHNGETLLWSFSPADPDVPGPSGSLFGIGFTGVMTEGTTPYTAKFNIDDITPGGAAGVVTVDNVPAGTALGGANSAKNGFQFGVDASGTQNFTITAVLDNPFDTIATKNSQSQGIFIGTGEQNNYLAITAEANGGSGQIKVTTENGGTATSNSYAATPITGSSVQVNDTITLILEVNAQTGVVTPKWTYTTNNGATTASGTGSTVTLSGATLQALKGDYTVNTLQSALAVGLFSTSAGGTPFTASWDSIEIKAAPVVGPDTSAPSATGVAADITAAVASHSILVV</sequence>
<proteinExistence type="predicted"/>
<feature type="region of interest" description="Disordered" evidence="1">
    <location>
        <begin position="462"/>
        <end position="482"/>
    </location>
</feature>
<feature type="compositionally biased region" description="Polar residues" evidence="1">
    <location>
        <begin position="324"/>
        <end position="341"/>
    </location>
</feature>
<dbReference type="EMBL" id="NWBU01000014">
    <property type="protein sequence ID" value="PTQ08868.1"/>
    <property type="molecule type" value="Genomic_DNA"/>
</dbReference>
<protein>
    <submittedName>
        <fullName evidence="2">Uncharacterized protein</fullName>
    </submittedName>
</protein>
<dbReference type="InterPro" id="IPR011041">
    <property type="entry name" value="Quinoprot_gluc/sorb_DH_b-prop"/>
</dbReference>
<organism evidence="2 3">
    <name type="scientific">Sphingomonas oleivorans</name>
    <dbReference type="NCBI Taxonomy" id="1735121"/>
    <lineage>
        <taxon>Bacteria</taxon>
        <taxon>Pseudomonadati</taxon>
        <taxon>Pseudomonadota</taxon>
        <taxon>Alphaproteobacteria</taxon>
        <taxon>Sphingomonadales</taxon>
        <taxon>Sphingomonadaceae</taxon>
        <taxon>Sphingomonas</taxon>
    </lineage>
</organism>
<accession>A0A2T5FV77</accession>
<feature type="region of interest" description="Disordered" evidence="1">
    <location>
        <begin position="270"/>
        <end position="296"/>
    </location>
</feature>